<sequence length="132" mass="14053">MSTVSLTADTFQETVTGNDIVLVDFWASWCGPCRTFAPVYERASEQHSDIVFGKVDTEAERELAGAVDITSIPTLMAFREGVLVFAQPGALPPQALDQVISAVRELDMDEVHSAVAAERAGQGGRSDGPPAS</sequence>
<dbReference type="Gene3D" id="3.40.30.10">
    <property type="entry name" value="Glutaredoxin"/>
    <property type="match status" value="1"/>
</dbReference>
<dbReference type="PROSITE" id="PS51352">
    <property type="entry name" value="THIOREDOXIN_2"/>
    <property type="match status" value="1"/>
</dbReference>
<dbReference type="NCBIfam" id="TIGR01068">
    <property type="entry name" value="thioredoxin"/>
    <property type="match status" value="1"/>
</dbReference>
<proteinExistence type="inferred from homology"/>
<dbReference type="AlphaFoldDB" id="A0A927EYA5"/>
<keyword evidence="5" id="KW-0676">Redox-active center</keyword>
<dbReference type="Proteomes" id="UP000632289">
    <property type="component" value="Unassembled WGS sequence"/>
</dbReference>
<name>A0A927EYA5_9ACTN</name>
<keyword evidence="2" id="KW-0813">Transport</keyword>
<dbReference type="FunFam" id="3.40.30.10:FF:000155">
    <property type="entry name" value="Thioredoxin"/>
    <property type="match status" value="1"/>
</dbReference>
<reference evidence="8" key="1">
    <citation type="submission" date="2020-09" db="EMBL/GenBank/DDBJ databases">
        <title>Secondary metabolite and genome analysis of marine Streptomyces chumphonensis KK1-2T.</title>
        <authorList>
            <person name="Phongsopitanun W."/>
            <person name="Kanchanasin P."/>
            <person name="Pittayakhajonwut P."/>
            <person name="Suwanborirux K."/>
            <person name="Tanasupawat S."/>
        </authorList>
    </citation>
    <scope>NUCLEOTIDE SEQUENCE</scope>
    <source>
        <strain evidence="8">KK1-2</strain>
    </source>
</reference>
<evidence type="ECO:0000256" key="2">
    <source>
        <dbReference type="ARBA" id="ARBA00022448"/>
    </source>
</evidence>
<evidence type="ECO:0000256" key="6">
    <source>
        <dbReference type="NCBIfam" id="TIGR01068"/>
    </source>
</evidence>
<dbReference type="PANTHER" id="PTHR45663">
    <property type="entry name" value="GEO12009P1"/>
    <property type="match status" value="1"/>
</dbReference>
<dbReference type="InterPro" id="IPR036249">
    <property type="entry name" value="Thioredoxin-like_sf"/>
</dbReference>
<evidence type="ECO:0000256" key="4">
    <source>
        <dbReference type="ARBA" id="ARBA00023157"/>
    </source>
</evidence>
<keyword evidence="4" id="KW-1015">Disulfide bond</keyword>
<keyword evidence="3" id="KW-0249">Electron transport</keyword>
<dbReference type="CDD" id="cd02947">
    <property type="entry name" value="TRX_family"/>
    <property type="match status" value="1"/>
</dbReference>
<evidence type="ECO:0000256" key="5">
    <source>
        <dbReference type="ARBA" id="ARBA00023284"/>
    </source>
</evidence>
<protein>
    <recommendedName>
        <fullName evidence="6">Thioredoxin</fullName>
    </recommendedName>
</protein>
<keyword evidence="9" id="KW-1185">Reference proteome</keyword>
<comment type="similarity">
    <text evidence="1">Belongs to the thioredoxin family.</text>
</comment>
<dbReference type="InterPro" id="IPR017937">
    <property type="entry name" value="Thioredoxin_CS"/>
</dbReference>
<evidence type="ECO:0000256" key="1">
    <source>
        <dbReference type="ARBA" id="ARBA00008987"/>
    </source>
</evidence>
<dbReference type="PROSITE" id="PS00194">
    <property type="entry name" value="THIOREDOXIN_1"/>
    <property type="match status" value="1"/>
</dbReference>
<dbReference type="PRINTS" id="PR00421">
    <property type="entry name" value="THIOREDOXIN"/>
</dbReference>
<accession>A0A927EYA5</accession>
<dbReference type="InterPro" id="IPR013766">
    <property type="entry name" value="Thioredoxin_domain"/>
</dbReference>
<dbReference type="SUPFAM" id="SSF52833">
    <property type="entry name" value="Thioredoxin-like"/>
    <property type="match status" value="1"/>
</dbReference>
<evidence type="ECO:0000256" key="3">
    <source>
        <dbReference type="ARBA" id="ARBA00022982"/>
    </source>
</evidence>
<evidence type="ECO:0000259" key="7">
    <source>
        <dbReference type="PROSITE" id="PS51352"/>
    </source>
</evidence>
<organism evidence="8 9">
    <name type="scientific">Streptomyces chumphonensis</name>
    <dbReference type="NCBI Taxonomy" id="1214925"/>
    <lineage>
        <taxon>Bacteria</taxon>
        <taxon>Bacillati</taxon>
        <taxon>Actinomycetota</taxon>
        <taxon>Actinomycetes</taxon>
        <taxon>Kitasatosporales</taxon>
        <taxon>Streptomycetaceae</taxon>
        <taxon>Streptomyces</taxon>
    </lineage>
</organism>
<evidence type="ECO:0000313" key="9">
    <source>
        <dbReference type="Proteomes" id="UP000632289"/>
    </source>
</evidence>
<dbReference type="InterPro" id="IPR005746">
    <property type="entry name" value="Thioredoxin"/>
</dbReference>
<feature type="domain" description="Thioredoxin" evidence="7">
    <location>
        <begin position="1"/>
        <end position="105"/>
    </location>
</feature>
<dbReference type="GO" id="GO:0005829">
    <property type="term" value="C:cytosol"/>
    <property type="evidence" value="ECO:0007669"/>
    <property type="project" value="TreeGrafter"/>
</dbReference>
<dbReference type="EMBL" id="JACXYU010000004">
    <property type="protein sequence ID" value="MBD3932215.1"/>
    <property type="molecule type" value="Genomic_DNA"/>
</dbReference>
<dbReference type="GO" id="GO:0015035">
    <property type="term" value="F:protein-disulfide reductase activity"/>
    <property type="evidence" value="ECO:0007669"/>
    <property type="project" value="UniProtKB-UniRule"/>
</dbReference>
<gene>
    <name evidence="8" type="primary">trxA</name>
    <name evidence="8" type="ORF">IF129_11710</name>
</gene>
<evidence type="ECO:0000313" key="8">
    <source>
        <dbReference type="EMBL" id="MBD3932215.1"/>
    </source>
</evidence>
<dbReference type="PANTHER" id="PTHR45663:SF40">
    <property type="entry name" value="THIOREDOXIN 2"/>
    <property type="match status" value="1"/>
</dbReference>
<dbReference type="Pfam" id="PF00085">
    <property type="entry name" value="Thioredoxin"/>
    <property type="match status" value="1"/>
</dbReference>
<dbReference type="RefSeq" id="WP_191209494.1">
    <property type="nucleotide sequence ID" value="NZ_BAABKL010000050.1"/>
</dbReference>
<comment type="caution">
    <text evidence="8">The sequence shown here is derived from an EMBL/GenBank/DDBJ whole genome shotgun (WGS) entry which is preliminary data.</text>
</comment>